<accession>A0A3B4ENM3</accession>
<protein>
    <recommendedName>
        <fullName evidence="1">Ig-like domain-containing protein</fullName>
    </recommendedName>
</protein>
<dbReference type="AlphaFoldDB" id="A0A3B4ENM3"/>
<evidence type="ECO:0000313" key="3">
    <source>
        <dbReference type="Proteomes" id="UP001501920"/>
    </source>
</evidence>
<organism evidence="2 3">
    <name type="scientific">Pygocentrus nattereri</name>
    <name type="common">Red-bellied piranha</name>
    <dbReference type="NCBI Taxonomy" id="42514"/>
    <lineage>
        <taxon>Eukaryota</taxon>
        <taxon>Metazoa</taxon>
        <taxon>Chordata</taxon>
        <taxon>Craniata</taxon>
        <taxon>Vertebrata</taxon>
        <taxon>Euteleostomi</taxon>
        <taxon>Actinopterygii</taxon>
        <taxon>Neopterygii</taxon>
        <taxon>Teleostei</taxon>
        <taxon>Ostariophysi</taxon>
        <taxon>Characiformes</taxon>
        <taxon>Characoidei</taxon>
        <taxon>Pygocentrus</taxon>
    </lineage>
</organism>
<dbReference type="GeneTree" id="ENSGT01070000254504"/>
<dbReference type="SMART" id="SM00408">
    <property type="entry name" value="IGc2"/>
    <property type="match status" value="1"/>
</dbReference>
<dbReference type="InterPro" id="IPR013783">
    <property type="entry name" value="Ig-like_fold"/>
</dbReference>
<dbReference type="Gene3D" id="2.60.40.10">
    <property type="entry name" value="Immunoglobulins"/>
    <property type="match status" value="1"/>
</dbReference>
<dbReference type="Pfam" id="PF13927">
    <property type="entry name" value="Ig_3"/>
    <property type="match status" value="1"/>
</dbReference>
<evidence type="ECO:0000259" key="1">
    <source>
        <dbReference type="PROSITE" id="PS50835"/>
    </source>
</evidence>
<dbReference type="InterPro" id="IPR036179">
    <property type="entry name" value="Ig-like_dom_sf"/>
</dbReference>
<reference evidence="2 3" key="1">
    <citation type="submission" date="2020-10" db="EMBL/GenBank/DDBJ databases">
        <title>Pygocentrus nattereri (red-bellied piranha) genome, fPygNat1, primary haplotype.</title>
        <authorList>
            <person name="Myers G."/>
            <person name="Meyer A."/>
            <person name="Karagic N."/>
            <person name="Pippel M."/>
            <person name="Winkler S."/>
            <person name="Tracey A."/>
            <person name="Wood J."/>
            <person name="Formenti G."/>
            <person name="Howe K."/>
            <person name="Fedrigo O."/>
            <person name="Jarvis E.D."/>
        </authorList>
    </citation>
    <scope>NUCLEOTIDE SEQUENCE [LARGE SCALE GENOMIC DNA]</scope>
</reference>
<proteinExistence type="predicted"/>
<dbReference type="PANTHER" id="PTHR46013">
    <property type="entry name" value="VASCULAR CELL ADHESION MOLECULE 1"/>
    <property type="match status" value="1"/>
</dbReference>
<dbReference type="InterPro" id="IPR007110">
    <property type="entry name" value="Ig-like_dom"/>
</dbReference>
<dbReference type="Ensembl" id="ENSPNAT00000032103.2">
    <property type="protein sequence ID" value="ENSPNAP00000036874.2"/>
    <property type="gene ID" value="ENSPNAG00000028077.2"/>
</dbReference>
<dbReference type="Proteomes" id="UP001501920">
    <property type="component" value="Chromosome 24"/>
</dbReference>
<dbReference type="SMART" id="SM00409">
    <property type="entry name" value="IG"/>
    <property type="match status" value="1"/>
</dbReference>
<evidence type="ECO:0000313" key="2">
    <source>
        <dbReference type="Ensembl" id="ENSPNAP00000036874.2"/>
    </source>
</evidence>
<reference evidence="2" key="3">
    <citation type="submission" date="2025-09" db="UniProtKB">
        <authorList>
            <consortium name="Ensembl"/>
        </authorList>
    </citation>
    <scope>IDENTIFICATION</scope>
</reference>
<dbReference type="STRING" id="42514.ENSPNAP00000036874"/>
<dbReference type="OMA" id="TIGTCAK"/>
<reference evidence="2" key="2">
    <citation type="submission" date="2025-08" db="UniProtKB">
        <authorList>
            <consortium name="Ensembl"/>
        </authorList>
    </citation>
    <scope>IDENTIFICATION</scope>
</reference>
<sequence>QVHPARIGNMFHVPKLTATQSVSPDAPRHTTVQVSPRGAIAEGDSAILTCSSEGAPAVESFAWFKEGESGSVPDSFKPELRLWSLDYRDYGEYFCVARNSLGTDRSRPVLVNVTCKGISAALVTQSFIKLQPSSPKHDMCWFRW</sequence>
<name>A0A3B4ENM3_PYGNA</name>
<dbReference type="PANTHER" id="PTHR46013:SF4">
    <property type="entry name" value="B-CELL RECEPTOR CD22-RELATED"/>
    <property type="match status" value="1"/>
</dbReference>
<dbReference type="InterPro" id="IPR003599">
    <property type="entry name" value="Ig_sub"/>
</dbReference>
<dbReference type="SUPFAM" id="SSF48726">
    <property type="entry name" value="Immunoglobulin"/>
    <property type="match status" value="1"/>
</dbReference>
<keyword evidence="3" id="KW-1185">Reference proteome</keyword>
<feature type="domain" description="Ig-like" evidence="1">
    <location>
        <begin position="27"/>
        <end position="114"/>
    </location>
</feature>
<dbReference type="InterPro" id="IPR003598">
    <property type="entry name" value="Ig_sub2"/>
</dbReference>
<dbReference type="PROSITE" id="PS50835">
    <property type="entry name" value="IG_LIKE"/>
    <property type="match status" value="1"/>
</dbReference>